<evidence type="ECO:0000256" key="4">
    <source>
        <dbReference type="ARBA" id="ARBA00022729"/>
    </source>
</evidence>
<dbReference type="InterPro" id="IPR010255">
    <property type="entry name" value="Haem_peroxidase_sf"/>
</dbReference>
<dbReference type="PANTHER" id="PTHR11475">
    <property type="entry name" value="OXIDASE/PEROXIDASE"/>
    <property type="match status" value="1"/>
</dbReference>
<dbReference type="SMR" id="T1JZC2"/>
<keyword evidence="5" id="KW-0325">Glycoprotein</keyword>
<dbReference type="GO" id="GO:0046872">
    <property type="term" value="F:metal ion binding"/>
    <property type="evidence" value="ECO:0007669"/>
    <property type="project" value="UniProtKB-KW"/>
</dbReference>
<evidence type="ECO:0000313" key="9">
    <source>
        <dbReference type="Proteomes" id="UP000015104"/>
    </source>
</evidence>
<sequence length="794" mass="88123">MIASKSIGLTLIFTLITVVQSGSVNVKSQCPKGTVCSLYSDCHSTDSDEDLEDFCTLDGRLGLCCPVKDDCVDVYPGSKSVLASIYQDDSSHLSKPLLSNEDLGSVLEEAQLNSDQIVALINKISADHESKRVKRQAENGEEKSREEIYQRNLGIVPNLSDAGSSKEALYNQQLTLSLSKKLGLKTPKQVDTLKSIQIIEPDKCTNNITCDQYAKYRPIDGSCNNLDNPYWGKVLTPYARVLLPQYDDSVDAPKLSGPSGKTLPLARFVSNTLFKDRPMTHHNLDTLALAYGQFLDHDLTQVVGSTLPNGGAITCCDSSNNVLDAKSLHPACFPIIIPETDPFYSQYNVTCLNFARTAFGLPENCVLGPRTQINNLTPWVDASIVYGSNLETSKKLRAFTGGQLAHQTVSSGQILPPQNDICNNGTACLEGADSRVNQQPGLMATHITWLREHNRIAKELEKLNPAWSDEEIFQEARRIVIAEFQQVTYNEFLPLIIGSDLMKKYDLYSLESGFNEYYDPNLSPAIIQEFATAAFRLHTLIPGFIELRDSSLKVTRNTSLTKLYYNPSVFYEKPSVFQSIINGLLSQPVCPADNIITEAITNHLFPPGTHGSDEPWGFDLVSIDIQRGRDHGLAGYNEWREACGFKTAKNFSDLSEFFYPESLPLVEKLYTSVDDIDLVVGLNLEPRPEGQNVGPTAACIITETFRRLKFSDRFWFENAGQPSSFDLSQLNSIRNVTYARIHCDNNEIEFVQENAFLQPSDSNPRISCSQLSSKGVDLSLWKREALGTYGASLI</sequence>
<reference evidence="8" key="2">
    <citation type="submission" date="2015-06" db="UniProtKB">
        <authorList>
            <consortium name="EnsemblMetazoa"/>
        </authorList>
    </citation>
    <scope>IDENTIFICATION</scope>
</reference>
<evidence type="ECO:0000256" key="7">
    <source>
        <dbReference type="SAM" id="SignalP"/>
    </source>
</evidence>
<dbReference type="OrthoDB" id="823504at2759"/>
<dbReference type="HOGENOM" id="CLU_006087_5_0_1"/>
<keyword evidence="6" id="KW-0479">Metal-binding</keyword>
<dbReference type="Pfam" id="PF03098">
    <property type="entry name" value="An_peroxidase"/>
    <property type="match status" value="1"/>
</dbReference>
<dbReference type="PROSITE" id="PS50292">
    <property type="entry name" value="PEROXIDASE_3"/>
    <property type="match status" value="1"/>
</dbReference>
<keyword evidence="4 7" id="KW-0732">Signal</keyword>
<evidence type="ECO:0000256" key="2">
    <source>
        <dbReference type="ARBA" id="ARBA00022525"/>
    </source>
</evidence>
<dbReference type="OMA" id="WENMEER"/>
<dbReference type="InterPro" id="IPR037120">
    <property type="entry name" value="Haem_peroxidase_sf_animal"/>
</dbReference>
<keyword evidence="6" id="KW-0349">Heme</keyword>
<dbReference type="PRINTS" id="PR00457">
    <property type="entry name" value="ANPEROXIDASE"/>
</dbReference>
<keyword evidence="3" id="KW-0560">Oxidoreductase</keyword>
<dbReference type="GO" id="GO:0005576">
    <property type="term" value="C:extracellular region"/>
    <property type="evidence" value="ECO:0007669"/>
    <property type="project" value="UniProtKB-SubCell"/>
</dbReference>
<keyword evidence="2" id="KW-0964">Secreted</keyword>
<dbReference type="EMBL" id="CAEY01001120">
    <property type="status" value="NOT_ANNOTATED_CDS"/>
    <property type="molecule type" value="Genomic_DNA"/>
</dbReference>
<evidence type="ECO:0000256" key="3">
    <source>
        <dbReference type="ARBA" id="ARBA00022559"/>
    </source>
</evidence>
<accession>T1JZC2</accession>
<feature type="signal peptide" evidence="7">
    <location>
        <begin position="1"/>
        <end position="21"/>
    </location>
</feature>
<dbReference type="SUPFAM" id="SSF48113">
    <property type="entry name" value="Heme-dependent peroxidases"/>
    <property type="match status" value="1"/>
</dbReference>
<dbReference type="EnsemblMetazoa" id="tetur03g03440.1">
    <property type="protein sequence ID" value="tetur03g03440.1"/>
    <property type="gene ID" value="tetur03g03440"/>
</dbReference>
<evidence type="ECO:0000256" key="1">
    <source>
        <dbReference type="ARBA" id="ARBA00004613"/>
    </source>
</evidence>
<organism evidence="8 9">
    <name type="scientific">Tetranychus urticae</name>
    <name type="common">Two-spotted spider mite</name>
    <dbReference type="NCBI Taxonomy" id="32264"/>
    <lineage>
        <taxon>Eukaryota</taxon>
        <taxon>Metazoa</taxon>
        <taxon>Ecdysozoa</taxon>
        <taxon>Arthropoda</taxon>
        <taxon>Chelicerata</taxon>
        <taxon>Arachnida</taxon>
        <taxon>Acari</taxon>
        <taxon>Acariformes</taxon>
        <taxon>Trombidiformes</taxon>
        <taxon>Prostigmata</taxon>
        <taxon>Eleutherengona</taxon>
        <taxon>Raphignathae</taxon>
        <taxon>Tetranychoidea</taxon>
        <taxon>Tetranychidae</taxon>
        <taxon>Tetranychus</taxon>
    </lineage>
</organism>
<dbReference type="KEGG" id="tut:107359232"/>
<dbReference type="FunFam" id="1.10.640.10:FF:000003">
    <property type="entry name" value="chorion peroxidase"/>
    <property type="match status" value="1"/>
</dbReference>
<dbReference type="GO" id="GO:0020037">
    <property type="term" value="F:heme binding"/>
    <property type="evidence" value="ECO:0007669"/>
    <property type="project" value="InterPro"/>
</dbReference>
<comment type="subcellular location">
    <subcellularLocation>
        <location evidence="1">Secreted</location>
    </subcellularLocation>
</comment>
<keyword evidence="6" id="KW-0408">Iron</keyword>
<evidence type="ECO:0000256" key="5">
    <source>
        <dbReference type="ARBA" id="ARBA00023180"/>
    </source>
</evidence>
<dbReference type="eggNOG" id="KOG2408">
    <property type="taxonomic scope" value="Eukaryota"/>
</dbReference>
<feature type="binding site" description="axial binding residue" evidence="6">
    <location>
        <position position="538"/>
    </location>
    <ligand>
        <name>heme b</name>
        <dbReference type="ChEBI" id="CHEBI:60344"/>
    </ligand>
    <ligandPart>
        <name>Fe</name>
        <dbReference type="ChEBI" id="CHEBI:18248"/>
    </ligandPart>
</feature>
<dbReference type="AlphaFoldDB" id="T1JZC2"/>
<dbReference type="GO" id="GO:0004601">
    <property type="term" value="F:peroxidase activity"/>
    <property type="evidence" value="ECO:0007669"/>
    <property type="project" value="UniProtKB-KW"/>
</dbReference>
<keyword evidence="9" id="KW-1185">Reference proteome</keyword>
<dbReference type="InterPro" id="IPR019791">
    <property type="entry name" value="Haem_peroxidase_animal"/>
</dbReference>
<dbReference type="PANTHER" id="PTHR11475:SF4">
    <property type="entry name" value="CHORION PEROXIDASE"/>
    <property type="match status" value="1"/>
</dbReference>
<dbReference type="CDD" id="cd09823">
    <property type="entry name" value="peroxinectin_like"/>
    <property type="match status" value="1"/>
</dbReference>
<dbReference type="Proteomes" id="UP000015104">
    <property type="component" value="Unassembled WGS sequence"/>
</dbReference>
<evidence type="ECO:0000256" key="6">
    <source>
        <dbReference type="PIRSR" id="PIRSR619791-2"/>
    </source>
</evidence>
<keyword evidence="3" id="KW-0575">Peroxidase</keyword>
<feature type="chain" id="PRO_5004580828" description="Chorion peroxidase" evidence="7">
    <location>
        <begin position="22"/>
        <end position="794"/>
    </location>
</feature>
<evidence type="ECO:0008006" key="10">
    <source>
        <dbReference type="Google" id="ProtNLM"/>
    </source>
</evidence>
<reference evidence="9" key="1">
    <citation type="submission" date="2011-08" db="EMBL/GenBank/DDBJ databases">
        <authorList>
            <person name="Rombauts S."/>
        </authorList>
    </citation>
    <scope>NUCLEOTIDE SEQUENCE</scope>
    <source>
        <strain evidence="9">London</strain>
    </source>
</reference>
<dbReference type="Gene3D" id="1.10.640.10">
    <property type="entry name" value="Haem peroxidase domain superfamily, animal type"/>
    <property type="match status" value="1"/>
</dbReference>
<dbReference type="GO" id="GO:0006979">
    <property type="term" value="P:response to oxidative stress"/>
    <property type="evidence" value="ECO:0007669"/>
    <property type="project" value="InterPro"/>
</dbReference>
<proteinExistence type="predicted"/>
<name>T1JZC2_TETUR</name>
<protein>
    <recommendedName>
        <fullName evidence="10">Chorion peroxidase</fullName>
    </recommendedName>
</protein>
<gene>
    <name evidence="8" type="primary">107359232</name>
</gene>
<evidence type="ECO:0000313" key="8">
    <source>
        <dbReference type="EnsemblMetazoa" id="tetur03g03440.1"/>
    </source>
</evidence>